<dbReference type="Proteomes" id="UP000444316">
    <property type="component" value="Unassembled WGS sequence"/>
</dbReference>
<sequence length="136" mass="14565">MKTAIAKVLLALGLGMAAAPLFAAEIVVIVNPKNPATRMFSEQAGQFFLGKSTLFTPIEHTDGPLRNEFYKKVLDKDATQVKAIWSKLVFTGKATAPKELGSSAEVKKAVAADVSAIGYIEKSQVDDTVKVILTVQ</sequence>
<reference evidence="2" key="1">
    <citation type="submission" date="2019-12" db="EMBL/GenBank/DDBJ databases">
        <title>Novel species isolated from a subtropical stream in China.</title>
        <authorList>
            <person name="Lu H."/>
        </authorList>
    </citation>
    <scope>NUCLEOTIDE SEQUENCE [LARGE SCALE GENOMIC DNA]</scope>
    <source>
        <strain evidence="2">FT93W</strain>
    </source>
</reference>
<evidence type="ECO:0008006" key="4">
    <source>
        <dbReference type="Google" id="ProtNLM"/>
    </source>
</evidence>
<protein>
    <recommendedName>
        <fullName evidence="4">Phosphate ABC transporter substrate-binding protein</fullName>
    </recommendedName>
</protein>
<comment type="caution">
    <text evidence="2">The sequence shown here is derived from an EMBL/GenBank/DDBJ whole genome shotgun (WGS) entry which is preliminary data.</text>
</comment>
<dbReference type="Gene3D" id="3.40.190.10">
    <property type="entry name" value="Periplasmic binding protein-like II"/>
    <property type="match status" value="1"/>
</dbReference>
<gene>
    <name evidence="2" type="ORF">GTP23_12345</name>
</gene>
<feature type="signal peptide" evidence="1">
    <location>
        <begin position="1"/>
        <end position="23"/>
    </location>
</feature>
<keyword evidence="3" id="KW-1185">Reference proteome</keyword>
<accession>A0A845I185</accession>
<evidence type="ECO:0000313" key="2">
    <source>
        <dbReference type="EMBL" id="MYN45837.1"/>
    </source>
</evidence>
<evidence type="ECO:0000313" key="3">
    <source>
        <dbReference type="Proteomes" id="UP000444316"/>
    </source>
</evidence>
<organism evidence="2 3">
    <name type="scientific">Duganella fentianensis</name>
    <dbReference type="NCBI Taxonomy" id="2692177"/>
    <lineage>
        <taxon>Bacteria</taxon>
        <taxon>Pseudomonadati</taxon>
        <taxon>Pseudomonadota</taxon>
        <taxon>Betaproteobacteria</taxon>
        <taxon>Burkholderiales</taxon>
        <taxon>Oxalobacteraceae</taxon>
        <taxon>Telluria group</taxon>
        <taxon>Duganella</taxon>
    </lineage>
</organism>
<name>A0A845I185_9BURK</name>
<dbReference type="EMBL" id="WWCL01000002">
    <property type="protein sequence ID" value="MYN45837.1"/>
    <property type="molecule type" value="Genomic_DNA"/>
</dbReference>
<dbReference type="SUPFAM" id="SSF53850">
    <property type="entry name" value="Periplasmic binding protein-like II"/>
    <property type="match status" value="1"/>
</dbReference>
<dbReference type="RefSeq" id="WP_161035385.1">
    <property type="nucleotide sequence ID" value="NZ_WWCL01000002.1"/>
</dbReference>
<evidence type="ECO:0000256" key="1">
    <source>
        <dbReference type="SAM" id="SignalP"/>
    </source>
</evidence>
<proteinExistence type="predicted"/>
<dbReference type="AlphaFoldDB" id="A0A845I185"/>
<feature type="chain" id="PRO_5032646039" description="Phosphate ABC transporter substrate-binding protein" evidence="1">
    <location>
        <begin position="24"/>
        <end position="136"/>
    </location>
</feature>
<keyword evidence="1" id="KW-0732">Signal</keyword>